<organism evidence="3 4">
    <name type="scientific">Sphingobium algorifonticola</name>
    <dbReference type="NCBI Taxonomy" id="2008318"/>
    <lineage>
        <taxon>Bacteria</taxon>
        <taxon>Pseudomonadati</taxon>
        <taxon>Pseudomonadota</taxon>
        <taxon>Alphaproteobacteria</taxon>
        <taxon>Sphingomonadales</taxon>
        <taxon>Sphingomonadaceae</taxon>
        <taxon>Sphingobium</taxon>
    </lineage>
</organism>
<evidence type="ECO:0000313" key="4">
    <source>
        <dbReference type="Proteomes" id="UP000282977"/>
    </source>
</evidence>
<dbReference type="AlphaFoldDB" id="A0A437J3X8"/>
<dbReference type="InterPro" id="IPR006015">
    <property type="entry name" value="Universal_stress_UspA"/>
</dbReference>
<dbReference type="PANTHER" id="PTHR46268">
    <property type="entry name" value="STRESS RESPONSE PROTEIN NHAX"/>
    <property type="match status" value="1"/>
</dbReference>
<dbReference type="SUPFAM" id="SSF52402">
    <property type="entry name" value="Adenine nucleotide alpha hydrolases-like"/>
    <property type="match status" value="2"/>
</dbReference>
<dbReference type="Proteomes" id="UP000282977">
    <property type="component" value="Unassembled WGS sequence"/>
</dbReference>
<protein>
    <submittedName>
        <fullName evidence="3">Universal stress protein</fullName>
    </submittedName>
</protein>
<dbReference type="PANTHER" id="PTHR46268:SF15">
    <property type="entry name" value="UNIVERSAL STRESS PROTEIN HP_0031"/>
    <property type="match status" value="1"/>
</dbReference>
<evidence type="ECO:0000256" key="1">
    <source>
        <dbReference type="ARBA" id="ARBA00008791"/>
    </source>
</evidence>
<gene>
    <name evidence="3" type="ORF">ENE74_16070</name>
</gene>
<evidence type="ECO:0000313" key="3">
    <source>
        <dbReference type="EMBL" id="RVT39205.1"/>
    </source>
</evidence>
<dbReference type="PRINTS" id="PR01438">
    <property type="entry name" value="UNVRSLSTRESS"/>
</dbReference>
<reference evidence="3 4" key="1">
    <citation type="submission" date="2019-01" db="EMBL/GenBank/DDBJ databases">
        <authorList>
            <person name="Chen W.-M."/>
        </authorList>
    </citation>
    <scope>NUCLEOTIDE SEQUENCE [LARGE SCALE GENOMIC DNA]</scope>
    <source>
        <strain evidence="3 4">TLA-22</strain>
    </source>
</reference>
<evidence type="ECO:0000259" key="2">
    <source>
        <dbReference type="Pfam" id="PF00582"/>
    </source>
</evidence>
<accession>A0A437J3X8</accession>
<dbReference type="InterPro" id="IPR006016">
    <property type="entry name" value="UspA"/>
</dbReference>
<feature type="domain" description="UspA" evidence="2">
    <location>
        <begin position="152"/>
        <end position="270"/>
    </location>
</feature>
<dbReference type="Gene3D" id="3.40.50.12370">
    <property type="match status" value="1"/>
</dbReference>
<dbReference type="EMBL" id="RZUL01000009">
    <property type="protein sequence ID" value="RVT39205.1"/>
    <property type="molecule type" value="Genomic_DNA"/>
</dbReference>
<proteinExistence type="inferred from homology"/>
<dbReference type="CDD" id="cd00293">
    <property type="entry name" value="USP-like"/>
    <property type="match status" value="1"/>
</dbReference>
<comment type="similarity">
    <text evidence="1">Belongs to the universal stress protein A family.</text>
</comment>
<dbReference type="RefSeq" id="WP_021227589.1">
    <property type="nucleotide sequence ID" value="NZ_RZUL01000009.1"/>
</dbReference>
<dbReference type="OrthoDB" id="9804721at2"/>
<name>A0A437J3X8_9SPHN</name>
<dbReference type="Pfam" id="PF00582">
    <property type="entry name" value="Usp"/>
    <property type="match status" value="1"/>
</dbReference>
<comment type="caution">
    <text evidence="3">The sequence shown here is derived from an EMBL/GenBank/DDBJ whole genome shotgun (WGS) entry which is preliminary data.</text>
</comment>
<keyword evidence="4" id="KW-1185">Reference proteome</keyword>
<sequence>MKSILLHIHDDLGQESRLQAAFDIARATSAHIRCVQVTMLPDLVAADLYGGAGFAPTIMAELRDIDRKARTEVEARLAREGVQWDWIQCEGEAVSGILSAARLADLIVATLPRGPRSGMHDPLSIVPDLALGRCGPVLGVPQAATRFAVAGRALVAWDGSQEAGAALRSAVPLLKLADAVLVVTIEEGGKDVLPATDALEYLSRHGIEAELRSWPRQEQTVDEALLRVVGDLAIDWIVMGAYGHSRLRETVFGGVTRRLLRDAPVPLLLAH</sequence>